<dbReference type="STRING" id="76595.SAMN05660313_01004"/>
<accession>A0A1K1MWS3</accession>
<name>A0A1K1MWS3_9FLAO</name>
<sequence length="65" mass="7391">MVKDKELGGIQLFTGNDFKSEFIEDYFVMGIPKFILLDPNENIVKSSAPRPSDAKLIDLFNQLEI</sequence>
<dbReference type="AlphaFoldDB" id="A0A1K1MWS3"/>
<dbReference type="Gene3D" id="3.40.30.10">
    <property type="entry name" value="Glutaredoxin"/>
    <property type="match status" value="1"/>
</dbReference>
<dbReference type="EMBL" id="FPIY01000001">
    <property type="protein sequence ID" value="SFW27608.1"/>
    <property type="molecule type" value="Genomic_DNA"/>
</dbReference>
<organism evidence="1 2">
    <name type="scientific">Cellulophaga fucicola</name>
    <dbReference type="NCBI Taxonomy" id="76595"/>
    <lineage>
        <taxon>Bacteria</taxon>
        <taxon>Pseudomonadati</taxon>
        <taxon>Bacteroidota</taxon>
        <taxon>Flavobacteriia</taxon>
        <taxon>Flavobacteriales</taxon>
        <taxon>Flavobacteriaceae</taxon>
        <taxon>Cellulophaga</taxon>
    </lineage>
</organism>
<protein>
    <recommendedName>
        <fullName evidence="3">Thioredoxin-like</fullName>
    </recommendedName>
</protein>
<reference evidence="2" key="1">
    <citation type="submission" date="2016-11" db="EMBL/GenBank/DDBJ databases">
        <authorList>
            <person name="Varghese N."/>
            <person name="Submissions S."/>
        </authorList>
    </citation>
    <scope>NUCLEOTIDE SEQUENCE [LARGE SCALE GENOMIC DNA]</scope>
    <source>
        <strain evidence="2">DSM 24786</strain>
    </source>
</reference>
<evidence type="ECO:0000313" key="2">
    <source>
        <dbReference type="Proteomes" id="UP000183257"/>
    </source>
</evidence>
<evidence type="ECO:0008006" key="3">
    <source>
        <dbReference type="Google" id="ProtNLM"/>
    </source>
</evidence>
<keyword evidence="2" id="KW-1185">Reference proteome</keyword>
<gene>
    <name evidence="1" type="ORF">SAMN05660313_01004</name>
</gene>
<dbReference type="Proteomes" id="UP000183257">
    <property type="component" value="Unassembled WGS sequence"/>
</dbReference>
<proteinExistence type="predicted"/>
<evidence type="ECO:0000313" key="1">
    <source>
        <dbReference type="EMBL" id="SFW27608.1"/>
    </source>
</evidence>